<proteinExistence type="predicted"/>
<reference evidence="1" key="1">
    <citation type="submission" date="2017-05" db="UniProtKB">
        <authorList>
            <consortium name="EnsemblMetazoa"/>
        </authorList>
    </citation>
    <scope>IDENTIFICATION</scope>
</reference>
<sequence length="118" mass="13742">MQRLHRMWFRVLTTLSAWSAKYTRGDKRSSSSAPSDDDRFEHFCHISKKRNHVESPNTAQPFSGFFDDDEFNYFGVLKKTEKRPLSNFRFTLKYKVSSVVPSSTGYIVEVYAEDDGDN</sequence>
<protein>
    <submittedName>
        <fullName evidence="1">Uncharacterized protein</fullName>
    </submittedName>
</protein>
<accession>A0A1X7USK4</accession>
<evidence type="ECO:0000313" key="1">
    <source>
        <dbReference type="EnsemblMetazoa" id="Aqu2.1.30367_001"/>
    </source>
</evidence>
<dbReference type="EnsemblMetazoa" id="Aqu2.1.30367_001">
    <property type="protein sequence ID" value="Aqu2.1.30367_001"/>
    <property type="gene ID" value="Aqu2.1.30367"/>
</dbReference>
<dbReference type="AlphaFoldDB" id="A0A1X7USK4"/>
<name>A0A1X7USK4_AMPQE</name>
<organism evidence="1">
    <name type="scientific">Amphimedon queenslandica</name>
    <name type="common">Sponge</name>
    <dbReference type="NCBI Taxonomy" id="400682"/>
    <lineage>
        <taxon>Eukaryota</taxon>
        <taxon>Metazoa</taxon>
        <taxon>Porifera</taxon>
        <taxon>Demospongiae</taxon>
        <taxon>Heteroscleromorpha</taxon>
        <taxon>Haplosclerida</taxon>
        <taxon>Niphatidae</taxon>
        <taxon>Amphimedon</taxon>
    </lineage>
</organism>
<dbReference type="InParanoid" id="A0A1X7USK4"/>